<organism evidence="1 2">
    <name type="scientific">Haloprofundus marisrubri</name>
    <dbReference type="NCBI Taxonomy" id="1514971"/>
    <lineage>
        <taxon>Archaea</taxon>
        <taxon>Methanobacteriati</taxon>
        <taxon>Methanobacteriota</taxon>
        <taxon>Stenosarchaea group</taxon>
        <taxon>Halobacteria</taxon>
        <taxon>Halobacteriales</taxon>
        <taxon>Haloferacaceae</taxon>
        <taxon>Haloprofundus</taxon>
    </lineage>
</organism>
<dbReference type="OrthoDB" id="318633at2157"/>
<evidence type="ECO:0008006" key="3">
    <source>
        <dbReference type="Google" id="ProtNLM"/>
    </source>
</evidence>
<dbReference type="RefSeq" id="WP_058580012.1">
    <property type="nucleotide sequence ID" value="NZ_LOPU01000003.1"/>
</dbReference>
<dbReference type="InterPro" id="IPR025234">
    <property type="entry name" value="YjzH-like"/>
</dbReference>
<protein>
    <recommendedName>
        <fullName evidence="3">DUF4177 domain-containing protein</fullName>
    </recommendedName>
</protein>
<gene>
    <name evidence="1" type="ORF">AUR64_03225</name>
</gene>
<dbReference type="AlphaFoldDB" id="A0A0W1RDF4"/>
<dbReference type="EMBL" id="LOPU01000003">
    <property type="protein sequence ID" value="KTG11529.1"/>
    <property type="molecule type" value="Genomic_DNA"/>
</dbReference>
<sequence length="64" mass="7305">MSRNDDAGRFEYESLRVPRGATKKESVDPKEELNEYAADGWRLVETVEYVGGGTKFLILERPVE</sequence>
<reference evidence="1 2" key="1">
    <citation type="submission" date="2015-12" db="EMBL/GenBank/DDBJ databases">
        <title>Haloprofundus marisrubri gen. nov., sp. nov., an extremely halophilic archaeon isolated from the Discovery deep brine-seawater interface in the Red Sea.</title>
        <authorList>
            <person name="Zhang G."/>
            <person name="Stingl U."/>
            <person name="Rashid M."/>
        </authorList>
    </citation>
    <scope>NUCLEOTIDE SEQUENCE [LARGE SCALE GENOMIC DNA]</scope>
    <source>
        <strain evidence="1 2">SB9</strain>
    </source>
</reference>
<dbReference type="Pfam" id="PF13783">
    <property type="entry name" value="DUF4177"/>
    <property type="match status" value="1"/>
</dbReference>
<proteinExistence type="predicted"/>
<accession>A0A0W1RDF4</accession>
<evidence type="ECO:0000313" key="2">
    <source>
        <dbReference type="Proteomes" id="UP000054387"/>
    </source>
</evidence>
<name>A0A0W1RDF4_9EURY</name>
<dbReference type="Proteomes" id="UP000054387">
    <property type="component" value="Unassembled WGS sequence"/>
</dbReference>
<evidence type="ECO:0000313" key="1">
    <source>
        <dbReference type="EMBL" id="KTG11529.1"/>
    </source>
</evidence>
<keyword evidence="2" id="KW-1185">Reference proteome</keyword>
<comment type="caution">
    <text evidence="1">The sequence shown here is derived from an EMBL/GenBank/DDBJ whole genome shotgun (WGS) entry which is preliminary data.</text>
</comment>